<dbReference type="EMBL" id="BONV01000012">
    <property type="protein sequence ID" value="GIG80023.1"/>
    <property type="molecule type" value="Genomic_DNA"/>
</dbReference>
<accession>A0A8J3M0V5</accession>
<proteinExistence type="predicted"/>
<gene>
    <name evidence="2" type="ORF">Pka01_31500</name>
</gene>
<keyword evidence="3" id="KW-1185">Reference proteome</keyword>
<dbReference type="AlphaFoldDB" id="A0A8J3M0V5"/>
<reference evidence="2 3" key="1">
    <citation type="submission" date="2021-01" db="EMBL/GenBank/DDBJ databases">
        <title>Whole genome shotgun sequence of Planotetraspora kaengkrachanensis NBRC 104272.</title>
        <authorList>
            <person name="Komaki H."/>
            <person name="Tamura T."/>
        </authorList>
    </citation>
    <scope>NUCLEOTIDE SEQUENCE [LARGE SCALE GENOMIC DNA]</scope>
    <source>
        <strain evidence="2 3">NBRC 104272</strain>
    </source>
</reference>
<name>A0A8J3M0V5_9ACTN</name>
<organism evidence="2 3">
    <name type="scientific">Planotetraspora kaengkrachanensis</name>
    <dbReference type="NCBI Taxonomy" id="575193"/>
    <lineage>
        <taxon>Bacteria</taxon>
        <taxon>Bacillati</taxon>
        <taxon>Actinomycetota</taxon>
        <taxon>Actinomycetes</taxon>
        <taxon>Streptosporangiales</taxon>
        <taxon>Streptosporangiaceae</taxon>
        <taxon>Planotetraspora</taxon>
    </lineage>
</organism>
<comment type="caution">
    <text evidence="2">The sequence shown here is derived from an EMBL/GenBank/DDBJ whole genome shotgun (WGS) entry which is preliminary data.</text>
</comment>
<sequence length="48" mass="5151">MPCGPLLNLIAADPMTAEVSMPKETSETSAQTMLKAKMTGRLPVETCR</sequence>
<feature type="region of interest" description="Disordered" evidence="1">
    <location>
        <begin position="19"/>
        <end position="48"/>
    </location>
</feature>
<evidence type="ECO:0000256" key="1">
    <source>
        <dbReference type="SAM" id="MobiDB-lite"/>
    </source>
</evidence>
<dbReference type="Proteomes" id="UP000630097">
    <property type="component" value="Unassembled WGS sequence"/>
</dbReference>
<evidence type="ECO:0000313" key="3">
    <source>
        <dbReference type="Proteomes" id="UP000630097"/>
    </source>
</evidence>
<evidence type="ECO:0000313" key="2">
    <source>
        <dbReference type="EMBL" id="GIG80023.1"/>
    </source>
</evidence>
<protein>
    <submittedName>
        <fullName evidence="2">Uncharacterized protein</fullName>
    </submittedName>
</protein>